<evidence type="ECO:0000313" key="5">
    <source>
        <dbReference type="Proteomes" id="UP000288058"/>
    </source>
</evidence>
<dbReference type="InterPro" id="IPR016716">
    <property type="entry name" value="RraB"/>
</dbReference>
<sequence>MSRDLNDLLKQSEETVQALMADGAETELLYEIEHHLASQDFTKLEKAAVELVKQGYHVDDADEFEDDRGKRWFAFMAVTDAELDNDILNRQVREIAAIADECEVEYDGWGTLIEDDELEGEEFDDGEE</sequence>
<feature type="domain" description="Regulator of ribonuclease activity B" evidence="3">
    <location>
        <begin position="11"/>
        <end position="111"/>
    </location>
</feature>
<reference evidence="5" key="1">
    <citation type="journal article" date="2018" name="Front. Microbiol.">
        <title>Genome-Based Analysis Reveals the Taxonomy and Diversity of the Family Idiomarinaceae.</title>
        <authorList>
            <person name="Liu Y."/>
            <person name="Lai Q."/>
            <person name="Shao Z."/>
        </authorList>
    </citation>
    <scope>NUCLEOTIDE SEQUENCE [LARGE SCALE GENOMIC DNA]</scope>
    <source>
        <strain evidence="5">R22</strain>
    </source>
</reference>
<comment type="subunit">
    <text evidence="2">Interacts with the C-terminal region of Rne.</text>
</comment>
<protein>
    <recommendedName>
        <fullName evidence="2">Regulator of ribonuclease activity B</fullName>
    </recommendedName>
</protein>
<dbReference type="GO" id="GO:0060698">
    <property type="term" value="F:endoribonuclease inhibitor activity"/>
    <property type="evidence" value="ECO:0007669"/>
    <property type="project" value="UniProtKB-UniRule"/>
</dbReference>
<dbReference type="EMBL" id="PIQC01000009">
    <property type="protein sequence ID" value="RUO64837.1"/>
    <property type="molecule type" value="Genomic_DNA"/>
</dbReference>
<dbReference type="OrthoDB" id="7065464at2"/>
<comment type="subcellular location">
    <subcellularLocation>
        <location evidence="2">Cytoplasm</location>
    </subcellularLocation>
</comment>
<dbReference type="InterPro" id="IPR036701">
    <property type="entry name" value="RraB-like_sf"/>
</dbReference>
<organism evidence="4 5">
    <name type="scientific">Idiomarina ramblicola</name>
    <dbReference type="NCBI Taxonomy" id="263724"/>
    <lineage>
        <taxon>Bacteria</taxon>
        <taxon>Pseudomonadati</taxon>
        <taxon>Pseudomonadota</taxon>
        <taxon>Gammaproteobacteria</taxon>
        <taxon>Alteromonadales</taxon>
        <taxon>Idiomarinaceae</taxon>
        <taxon>Idiomarina</taxon>
    </lineage>
</organism>
<dbReference type="GO" id="GO:0019899">
    <property type="term" value="F:enzyme binding"/>
    <property type="evidence" value="ECO:0007669"/>
    <property type="project" value="UniProtKB-UniRule"/>
</dbReference>
<dbReference type="Gene3D" id="3.30.70.970">
    <property type="entry name" value="RraB-like"/>
    <property type="match status" value="1"/>
</dbReference>
<proteinExistence type="inferred from homology"/>
<evidence type="ECO:0000259" key="3">
    <source>
        <dbReference type="Pfam" id="PF06877"/>
    </source>
</evidence>
<dbReference type="Pfam" id="PF06877">
    <property type="entry name" value="RraB"/>
    <property type="match status" value="1"/>
</dbReference>
<evidence type="ECO:0000313" key="4">
    <source>
        <dbReference type="EMBL" id="RUO64837.1"/>
    </source>
</evidence>
<evidence type="ECO:0000256" key="2">
    <source>
        <dbReference type="HAMAP-Rule" id="MF_01888"/>
    </source>
</evidence>
<evidence type="ECO:0000256" key="1">
    <source>
        <dbReference type="ARBA" id="ARBA00022490"/>
    </source>
</evidence>
<accession>A0A432YT63</accession>
<dbReference type="Proteomes" id="UP000288058">
    <property type="component" value="Unassembled WGS sequence"/>
</dbReference>
<name>A0A432YT63_9GAMM</name>
<dbReference type="GO" id="GO:0005737">
    <property type="term" value="C:cytoplasm"/>
    <property type="evidence" value="ECO:0007669"/>
    <property type="project" value="UniProtKB-SubCell"/>
</dbReference>
<comment type="caution">
    <text evidence="4">The sequence shown here is derived from an EMBL/GenBank/DDBJ whole genome shotgun (WGS) entry which is preliminary data.</text>
</comment>
<dbReference type="InterPro" id="IPR009671">
    <property type="entry name" value="RraB_dom"/>
</dbReference>
<comment type="similarity">
    <text evidence="2">Belongs to the RraB family.</text>
</comment>
<keyword evidence="1 2" id="KW-0963">Cytoplasm</keyword>
<comment type="function">
    <text evidence="2">Globally modulates RNA abundance by binding to RNase E (Rne) and regulating its endonucleolytic activity. Can modulate Rne action in a substrate-dependent manner by altering the composition of the degradosome.</text>
</comment>
<gene>
    <name evidence="2" type="primary">rraB</name>
    <name evidence="4" type="ORF">CWI78_11735</name>
</gene>
<dbReference type="NCBIfam" id="NF008393">
    <property type="entry name" value="PRK11191.1"/>
    <property type="match status" value="1"/>
</dbReference>
<dbReference type="RefSeq" id="WP_126782983.1">
    <property type="nucleotide sequence ID" value="NZ_PIQC01000009.1"/>
</dbReference>
<dbReference type="SUPFAM" id="SSF89946">
    <property type="entry name" value="Hypothetical protein VC0424"/>
    <property type="match status" value="1"/>
</dbReference>
<dbReference type="HAMAP" id="MF_01888">
    <property type="entry name" value="RraB"/>
    <property type="match status" value="1"/>
</dbReference>
<keyword evidence="5" id="KW-1185">Reference proteome</keyword>
<dbReference type="AlphaFoldDB" id="A0A432YT63"/>